<accession>A0A2P2NED7</accession>
<reference evidence="2" key="1">
    <citation type="submission" date="2018-02" db="EMBL/GenBank/DDBJ databases">
        <title>Rhizophora mucronata_Transcriptome.</title>
        <authorList>
            <person name="Meera S.P."/>
            <person name="Sreeshan A."/>
            <person name="Augustine A."/>
        </authorList>
    </citation>
    <scope>NUCLEOTIDE SEQUENCE</scope>
    <source>
        <tissue evidence="2">Leaf</tissue>
    </source>
</reference>
<organism evidence="2">
    <name type="scientific">Rhizophora mucronata</name>
    <name type="common">Asiatic mangrove</name>
    <dbReference type="NCBI Taxonomy" id="61149"/>
    <lineage>
        <taxon>Eukaryota</taxon>
        <taxon>Viridiplantae</taxon>
        <taxon>Streptophyta</taxon>
        <taxon>Embryophyta</taxon>
        <taxon>Tracheophyta</taxon>
        <taxon>Spermatophyta</taxon>
        <taxon>Magnoliopsida</taxon>
        <taxon>eudicotyledons</taxon>
        <taxon>Gunneridae</taxon>
        <taxon>Pentapetalae</taxon>
        <taxon>rosids</taxon>
        <taxon>fabids</taxon>
        <taxon>Malpighiales</taxon>
        <taxon>Rhizophoraceae</taxon>
        <taxon>Rhizophora</taxon>
    </lineage>
</organism>
<dbReference type="EMBL" id="GGEC01060315">
    <property type="protein sequence ID" value="MBX40799.1"/>
    <property type="molecule type" value="Transcribed_RNA"/>
</dbReference>
<evidence type="ECO:0000256" key="1">
    <source>
        <dbReference type="SAM" id="Phobius"/>
    </source>
</evidence>
<dbReference type="AlphaFoldDB" id="A0A2P2NED7"/>
<evidence type="ECO:0000313" key="2">
    <source>
        <dbReference type="EMBL" id="MBX40799.1"/>
    </source>
</evidence>
<feature type="transmembrane region" description="Helical" evidence="1">
    <location>
        <begin position="23"/>
        <end position="43"/>
    </location>
</feature>
<proteinExistence type="predicted"/>
<protein>
    <submittedName>
        <fullName evidence="2">Uncharacterized protein</fullName>
    </submittedName>
</protein>
<keyword evidence="1" id="KW-0472">Membrane</keyword>
<name>A0A2P2NED7_RHIMU</name>
<keyword evidence="1" id="KW-1133">Transmembrane helix</keyword>
<keyword evidence="1" id="KW-0812">Transmembrane</keyword>
<sequence>MRKGRLNIYPIDATKMHPHSKIFLSYFSLFFPTFKQILVKSIFSKLTSRKKKVSQMW</sequence>